<dbReference type="OrthoDB" id="756799at2759"/>
<name>A0A834GMM0_RHOSS</name>
<dbReference type="EMBL" id="WJXA01000007">
    <property type="protein sequence ID" value="KAF7137768.1"/>
    <property type="molecule type" value="Genomic_DNA"/>
</dbReference>
<gene>
    <name evidence="8" type="ORF">RHSIM_Rhsim07G0225700</name>
</gene>
<dbReference type="Proteomes" id="UP000626092">
    <property type="component" value="Unassembled WGS sequence"/>
</dbReference>
<sequence length="343" mass="37246">MAVEIMSYRSNGTNAAQEAANCGVQTVEKLIAIFSHQTQHRSPSPHGGIDDHALITDLAVTEFKKIVSSLDRTRTGHARFRKGPLPKTRETEPTGRIELDSISTVSCPTPVHSLPPVPQNQYSVLKQGAVEWKESTATIDFSETNSLISSVTMSPGFQITNPSTVTSASWQPVSSVTTSPGFQITNPSTVTSASRQPVSSPALKRKCASTDEPLNLKPTSSKCGGSSENCHCPKKRKSKVKRVVRVPAVSMKLADIPQDDFSWRKYGQKAIKGSPHPRGYYRCSSVKGCPAHKHVERALDDPTMLIITYENEHNHSCTGTGTISTAAHVSIHSDHHPTVQPSF</sequence>
<proteinExistence type="predicted"/>
<dbReference type="GO" id="GO:0005516">
    <property type="term" value="F:calmodulin binding"/>
    <property type="evidence" value="ECO:0007669"/>
    <property type="project" value="UniProtKB-ARBA"/>
</dbReference>
<evidence type="ECO:0000256" key="5">
    <source>
        <dbReference type="ARBA" id="ARBA00023242"/>
    </source>
</evidence>
<evidence type="ECO:0000313" key="8">
    <source>
        <dbReference type="EMBL" id="KAF7137768.1"/>
    </source>
</evidence>
<evidence type="ECO:0000256" key="4">
    <source>
        <dbReference type="ARBA" id="ARBA00023163"/>
    </source>
</evidence>
<dbReference type="SUPFAM" id="SSF118290">
    <property type="entry name" value="WRKY DNA-binding domain"/>
    <property type="match status" value="1"/>
</dbReference>
<dbReference type="GO" id="GO:0043565">
    <property type="term" value="F:sequence-specific DNA binding"/>
    <property type="evidence" value="ECO:0007669"/>
    <property type="project" value="InterPro"/>
</dbReference>
<dbReference type="GO" id="GO:0005634">
    <property type="term" value="C:nucleus"/>
    <property type="evidence" value="ECO:0007669"/>
    <property type="project" value="UniProtKB-SubCell"/>
</dbReference>
<feature type="region of interest" description="Disordered" evidence="6">
    <location>
        <begin position="179"/>
        <end position="220"/>
    </location>
</feature>
<comment type="subcellular location">
    <subcellularLocation>
        <location evidence="1">Nucleus</location>
    </subcellularLocation>
</comment>
<keyword evidence="2" id="KW-0805">Transcription regulation</keyword>
<reference evidence="8" key="1">
    <citation type="submission" date="2019-11" db="EMBL/GenBank/DDBJ databases">
        <authorList>
            <person name="Liu Y."/>
            <person name="Hou J."/>
            <person name="Li T.-Q."/>
            <person name="Guan C.-H."/>
            <person name="Wu X."/>
            <person name="Wu H.-Z."/>
            <person name="Ling F."/>
            <person name="Zhang R."/>
            <person name="Shi X.-G."/>
            <person name="Ren J.-P."/>
            <person name="Chen E.-F."/>
            <person name="Sun J.-M."/>
        </authorList>
    </citation>
    <scope>NUCLEOTIDE SEQUENCE</scope>
    <source>
        <strain evidence="8">Adult_tree_wgs_1</strain>
        <tissue evidence="8">Leaves</tissue>
    </source>
</reference>
<evidence type="ECO:0000256" key="6">
    <source>
        <dbReference type="SAM" id="MobiDB-lite"/>
    </source>
</evidence>
<dbReference type="AlphaFoldDB" id="A0A834GMM0"/>
<protein>
    <recommendedName>
        <fullName evidence="7">WRKY domain-containing protein</fullName>
    </recommendedName>
</protein>
<dbReference type="Gene3D" id="2.20.25.80">
    <property type="entry name" value="WRKY domain"/>
    <property type="match status" value="1"/>
</dbReference>
<keyword evidence="5" id="KW-0539">Nucleus</keyword>
<keyword evidence="3" id="KW-0238">DNA-binding</keyword>
<feature type="compositionally biased region" description="Polar residues" evidence="6">
    <location>
        <begin position="179"/>
        <end position="199"/>
    </location>
</feature>
<dbReference type="InterPro" id="IPR018872">
    <property type="entry name" value="Zn-cluster-dom"/>
</dbReference>
<dbReference type="Pfam" id="PF10533">
    <property type="entry name" value="Plant_zn_clust"/>
    <property type="match status" value="1"/>
</dbReference>
<dbReference type="FunFam" id="2.20.25.80:FF:000004">
    <property type="entry name" value="WRKY transcription factor 65"/>
    <property type="match status" value="1"/>
</dbReference>
<dbReference type="InterPro" id="IPR036576">
    <property type="entry name" value="WRKY_dom_sf"/>
</dbReference>
<organism evidence="8 9">
    <name type="scientific">Rhododendron simsii</name>
    <name type="common">Sims's rhododendron</name>
    <dbReference type="NCBI Taxonomy" id="118357"/>
    <lineage>
        <taxon>Eukaryota</taxon>
        <taxon>Viridiplantae</taxon>
        <taxon>Streptophyta</taxon>
        <taxon>Embryophyta</taxon>
        <taxon>Tracheophyta</taxon>
        <taxon>Spermatophyta</taxon>
        <taxon>Magnoliopsida</taxon>
        <taxon>eudicotyledons</taxon>
        <taxon>Gunneridae</taxon>
        <taxon>Pentapetalae</taxon>
        <taxon>asterids</taxon>
        <taxon>Ericales</taxon>
        <taxon>Ericaceae</taxon>
        <taxon>Ericoideae</taxon>
        <taxon>Rhodoreae</taxon>
        <taxon>Rhododendron</taxon>
    </lineage>
</organism>
<evidence type="ECO:0000259" key="7">
    <source>
        <dbReference type="PROSITE" id="PS50811"/>
    </source>
</evidence>
<dbReference type="PROSITE" id="PS50811">
    <property type="entry name" value="WRKY"/>
    <property type="match status" value="1"/>
</dbReference>
<evidence type="ECO:0000256" key="1">
    <source>
        <dbReference type="ARBA" id="ARBA00004123"/>
    </source>
</evidence>
<dbReference type="InterPro" id="IPR044810">
    <property type="entry name" value="WRKY_plant"/>
</dbReference>
<evidence type="ECO:0000313" key="9">
    <source>
        <dbReference type="Proteomes" id="UP000626092"/>
    </source>
</evidence>
<dbReference type="Pfam" id="PF03106">
    <property type="entry name" value="WRKY"/>
    <property type="match status" value="1"/>
</dbReference>
<dbReference type="GO" id="GO:0003700">
    <property type="term" value="F:DNA-binding transcription factor activity"/>
    <property type="evidence" value="ECO:0007669"/>
    <property type="project" value="InterPro"/>
</dbReference>
<keyword evidence="4" id="KW-0804">Transcription</keyword>
<feature type="domain" description="WRKY" evidence="7">
    <location>
        <begin position="252"/>
        <end position="318"/>
    </location>
</feature>
<comment type="caution">
    <text evidence="8">The sequence shown here is derived from an EMBL/GenBank/DDBJ whole genome shotgun (WGS) entry which is preliminary data.</text>
</comment>
<dbReference type="InterPro" id="IPR003657">
    <property type="entry name" value="WRKY_dom"/>
</dbReference>
<keyword evidence="9" id="KW-1185">Reference proteome</keyword>
<dbReference type="PANTHER" id="PTHR31282">
    <property type="entry name" value="WRKY TRANSCRIPTION FACTOR 21-RELATED"/>
    <property type="match status" value="1"/>
</dbReference>
<accession>A0A834GMM0</accession>
<evidence type="ECO:0000256" key="2">
    <source>
        <dbReference type="ARBA" id="ARBA00023015"/>
    </source>
</evidence>
<dbReference type="SMART" id="SM00774">
    <property type="entry name" value="WRKY"/>
    <property type="match status" value="1"/>
</dbReference>
<evidence type="ECO:0000256" key="3">
    <source>
        <dbReference type="ARBA" id="ARBA00023125"/>
    </source>
</evidence>